<sequence length="122" mass="13551">MNNFEDNNQKVPPSYEAAIGSNTNASGPFPPFPQPPSNPSYIPQTDTKSTMYPNPQAVIVGAPDSGRYATCPNVMYCRIILIAFIIFMILSAFAFVIVCAVILKWHDSTFALFDRMLSKRLQ</sequence>
<feature type="region of interest" description="Disordered" evidence="1">
    <location>
        <begin position="1"/>
        <end position="49"/>
    </location>
</feature>
<dbReference type="Proteomes" id="UP000746747">
    <property type="component" value="Unassembled WGS sequence"/>
</dbReference>
<reference evidence="3" key="1">
    <citation type="submission" date="2021-09" db="EMBL/GenBank/DDBJ databases">
        <authorList>
            <consortium name="Pathogen Informatics"/>
        </authorList>
    </citation>
    <scope>NUCLEOTIDE SEQUENCE</scope>
</reference>
<feature type="compositionally biased region" description="Polar residues" evidence="1">
    <location>
        <begin position="1"/>
        <end position="11"/>
    </location>
</feature>
<organism evidence="3 4">
    <name type="scientific">Cercopithifilaria johnstoni</name>
    <dbReference type="NCBI Taxonomy" id="2874296"/>
    <lineage>
        <taxon>Eukaryota</taxon>
        <taxon>Metazoa</taxon>
        <taxon>Ecdysozoa</taxon>
        <taxon>Nematoda</taxon>
        <taxon>Chromadorea</taxon>
        <taxon>Rhabditida</taxon>
        <taxon>Spirurina</taxon>
        <taxon>Spiruromorpha</taxon>
        <taxon>Filarioidea</taxon>
        <taxon>Onchocercidae</taxon>
        <taxon>Cercopithifilaria</taxon>
    </lineage>
</organism>
<evidence type="ECO:0000313" key="3">
    <source>
        <dbReference type="EMBL" id="CAG9540952.1"/>
    </source>
</evidence>
<proteinExistence type="predicted"/>
<feature type="compositionally biased region" description="Pro residues" evidence="1">
    <location>
        <begin position="28"/>
        <end position="38"/>
    </location>
</feature>
<evidence type="ECO:0000256" key="1">
    <source>
        <dbReference type="SAM" id="MobiDB-lite"/>
    </source>
</evidence>
<keyword evidence="2" id="KW-1133">Transmembrane helix</keyword>
<comment type="caution">
    <text evidence="3">The sequence shown here is derived from an EMBL/GenBank/DDBJ whole genome shotgun (WGS) entry which is preliminary data.</text>
</comment>
<dbReference type="AlphaFoldDB" id="A0A8J2MFR6"/>
<dbReference type="OrthoDB" id="5852176at2759"/>
<evidence type="ECO:0000256" key="2">
    <source>
        <dbReference type="SAM" id="Phobius"/>
    </source>
</evidence>
<feature type="transmembrane region" description="Helical" evidence="2">
    <location>
        <begin position="79"/>
        <end position="103"/>
    </location>
</feature>
<keyword evidence="2" id="KW-0812">Transmembrane</keyword>
<keyword evidence="4" id="KW-1185">Reference proteome</keyword>
<gene>
    <name evidence="3" type="ORF">CJOHNSTONI_LOCUS10421</name>
</gene>
<evidence type="ECO:0000313" key="4">
    <source>
        <dbReference type="Proteomes" id="UP000746747"/>
    </source>
</evidence>
<protein>
    <submittedName>
        <fullName evidence="3">Uncharacterized protein</fullName>
    </submittedName>
</protein>
<keyword evidence="2" id="KW-0472">Membrane</keyword>
<dbReference type="EMBL" id="CAKAEH010002060">
    <property type="protein sequence ID" value="CAG9540952.1"/>
    <property type="molecule type" value="Genomic_DNA"/>
</dbReference>
<accession>A0A8J2MFR6</accession>
<name>A0A8J2MFR6_9BILA</name>